<dbReference type="InterPro" id="IPR036086">
    <property type="entry name" value="ParB/Sulfiredoxin_sf"/>
</dbReference>
<accession>A0ABR8S5H0</accession>
<gene>
    <name evidence="3" type="ORF">H9651_13845</name>
</gene>
<organism evidence="3 4">
    <name type="scientific">Microbacterium pullorum</name>
    <dbReference type="NCBI Taxonomy" id="2762236"/>
    <lineage>
        <taxon>Bacteria</taxon>
        <taxon>Bacillati</taxon>
        <taxon>Actinomycetota</taxon>
        <taxon>Actinomycetes</taxon>
        <taxon>Micrococcales</taxon>
        <taxon>Microbacteriaceae</taxon>
        <taxon>Microbacterium</taxon>
    </lineage>
</organism>
<keyword evidence="4" id="KW-1185">Reference proteome</keyword>
<feature type="region of interest" description="Disordered" evidence="1">
    <location>
        <begin position="123"/>
        <end position="145"/>
    </location>
</feature>
<proteinExistence type="predicted"/>
<dbReference type="EMBL" id="JACSQP010000012">
    <property type="protein sequence ID" value="MBD7958723.1"/>
    <property type="molecule type" value="Genomic_DNA"/>
</dbReference>
<dbReference type="Proteomes" id="UP000648352">
    <property type="component" value="Unassembled WGS sequence"/>
</dbReference>
<dbReference type="RefSeq" id="WP_191719921.1">
    <property type="nucleotide sequence ID" value="NZ_JACSQP010000012.1"/>
</dbReference>
<dbReference type="Pfam" id="PF02195">
    <property type="entry name" value="ParB_N"/>
    <property type="match status" value="1"/>
</dbReference>
<dbReference type="PANTHER" id="PTHR33375">
    <property type="entry name" value="CHROMOSOME-PARTITIONING PROTEIN PARB-RELATED"/>
    <property type="match status" value="1"/>
</dbReference>
<dbReference type="PANTHER" id="PTHR33375:SF1">
    <property type="entry name" value="CHROMOSOME-PARTITIONING PROTEIN PARB-RELATED"/>
    <property type="match status" value="1"/>
</dbReference>
<evidence type="ECO:0000256" key="1">
    <source>
        <dbReference type="SAM" id="MobiDB-lite"/>
    </source>
</evidence>
<comment type="caution">
    <text evidence="3">The sequence shown here is derived from an EMBL/GenBank/DDBJ whole genome shotgun (WGS) entry which is preliminary data.</text>
</comment>
<evidence type="ECO:0000259" key="2">
    <source>
        <dbReference type="SMART" id="SM00470"/>
    </source>
</evidence>
<evidence type="ECO:0000313" key="4">
    <source>
        <dbReference type="Proteomes" id="UP000648352"/>
    </source>
</evidence>
<protein>
    <submittedName>
        <fullName evidence="3">ParB N-terminal domain-containing protein</fullName>
    </submittedName>
</protein>
<reference evidence="3 4" key="1">
    <citation type="submission" date="2020-08" db="EMBL/GenBank/DDBJ databases">
        <title>A Genomic Blueprint of the Chicken Gut Microbiome.</title>
        <authorList>
            <person name="Gilroy R."/>
            <person name="Ravi A."/>
            <person name="Getino M."/>
            <person name="Pursley I."/>
            <person name="Horton D.L."/>
            <person name="Alikhan N.-F."/>
            <person name="Baker D."/>
            <person name="Gharbi K."/>
            <person name="Hall N."/>
            <person name="Watson M."/>
            <person name="Adriaenssens E.M."/>
            <person name="Foster-Nyarko E."/>
            <person name="Jarju S."/>
            <person name="Secka A."/>
            <person name="Antonio M."/>
            <person name="Oren A."/>
            <person name="Chaudhuri R."/>
            <person name="La Ragione R.M."/>
            <person name="Hildebrand F."/>
            <person name="Pallen M.J."/>
        </authorList>
    </citation>
    <scope>NUCLEOTIDE SEQUENCE [LARGE SCALE GENOMIC DNA]</scope>
    <source>
        <strain evidence="3 4">Sa4CUA7</strain>
    </source>
</reference>
<dbReference type="InterPro" id="IPR003115">
    <property type="entry name" value="ParB_N"/>
</dbReference>
<dbReference type="SUPFAM" id="SSF110849">
    <property type="entry name" value="ParB/Sulfiredoxin"/>
    <property type="match status" value="1"/>
</dbReference>
<feature type="domain" description="ParB-like N-terminal" evidence="2">
    <location>
        <begin position="10"/>
        <end position="95"/>
    </location>
</feature>
<feature type="region of interest" description="Disordered" evidence="1">
    <location>
        <begin position="241"/>
        <end position="262"/>
    </location>
</feature>
<dbReference type="SMART" id="SM00470">
    <property type="entry name" value="ParB"/>
    <property type="match status" value="1"/>
</dbReference>
<dbReference type="InterPro" id="IPR050336">
    <property type="entry name" value="Chromosome_partition/occlusion"/>
</dbReference>
<evidence type="ECO:0000313" key="3">
    <source>
        <dbReference type="EMBL" id="MBD7958723.1"/>
    </source>
</evidence>
<dbReference type="Gene3D" id="3.90.1530.30">
    <property type="match status" value="1"/>
</dbReference>
<name>A0ABR8S5H0_9MICO</name>
<sequence length="338" mass="37138">MNARDGHIELERAVDSIQVGRRHRTGLGDLRSLSASIERDGLLQPITVTPDGILVCGARRLAAIKQLGWQHVKVWVRSGISGDLAHLLAEQDDNVLHKPLTQLESAALYREIKTLMAEDAARRQEASRFSRENQPGTDGDANFAAPSELLGDSRAQAAAMIPDGASHTTLEKINYLQQLADDENQTESVREGVAAELELIGSGAPVHPSYERARQLVLGAQSDAPAEDVAQLAEAALARIKSMPRQKRRPSPSPRTAPIDTDEPWPVRAFVVTWNELDGWWRHFEVDDLVRQLSDAEVEMFLRVVDATSHFAEQLRSVLDAEDASSDSSASRGDLRAI</sequence>